<dbReference type="SMART" id="SM00825">
    <property type="entry name" value="PKS_KS"/>
    <property type="match status" value="1"/>
</dbReference>
<keyword evidence="5 11" id="KW-0444">Lipid biosynthesis</keyword>
<evidence type="ECO:0000256" key="5">
    <source>
        <dbReference type="ARBA" id="ARBA00022516"/>
    </source>
</evidence>
<dbReference type="GO" id="GO:0006633">
    <property type="term" value="P:fatty acid biosynthetic process"/>
    <property type="evidence" value="ECO:0007669"/>
    <property type="project" value="UniProtKB-UniRule"/>
</dbReference>
<dbReference type="InterPro" id="IPR014030">
    <property type="entry name" value="Ketoacyl_synth_N"/>
</dbReference>
<proteinExistence type="inferred from homology"/>
<dbReference type="KEGG" id="sgp:SpiGrapes_1491"/>
<dbReference type="Pfam" id="PF00109">
    <property type="entry name" value="ketoacyl-synt"/>
    <property type="match status" value="1"/>
</dbReference>
<reference evidence="15 16" key="1">
    <citation type="submission" date="2011-11" db="EMBL/GenBank/DDBJ databases">
        <title>Complete sequence of Spirochaeta sp. grapes.</title>
        <authorList>
            <consortium name="US DOE Joint Genome Institute"/>
            <person name="Lucas S."/>
            <person name="Han J."/>
            <person name="Lapidus A."/>
            <person name="Cheng J.-F."/>
            <person name="Goodwin L."/>
            <person name="Pitluck S."/>
            <person name="Peters L."/>
            <person name="Ovchinnikova G."/>
            <person name="Munk A.C."/>
            <person name="Detter J.C."/>
            <person name="Han C."/>
            <person name="Tapia R."/>
            <person name="Land M."/>
            <person name="Hauser L."/>
            <person name="Kyrpides N."/>
            <person name="Ivanova N."/>
            <person name="Pagani I."/>
            <person name="Ritalahtilisa K."/>
            <person name="Loeffler F."/>
            <person name="Woyke T."/>
        </authorList>
    </citation>
    <scope>NUCLEOTIDE SEQUENCE [LARGE SCALE GENOMIC DNA]</scope>
    <source>
        <strain evidence="16">ATCC BAA-1885 / DSM 22778 / Grapes</strain>
    </source>
</reference>
<dbReference type="AlphaFoldDB" id="G8QV66"/>
<dbReference type="Proteomes" id="UP000005632">
    <property type="component" value="Chromosome"/>
</dbReference>
<dbReference type="Gene3D" id="3.40.47.10">
    <property type="match status" value="1"/>
</dbReference>
<keyword evidence="10 11" id="KW-0012">Acyltransferase</keyword>
<gene>
    <name evidence="15" type="ordered locus">SpiGrapes_1491</name>
</gene>
<sequence>MEQKTRRVVVTGMGTVNPLGKRVEEFWANIQKGVCGIGPLTKFDTTDYPAKIAGEVRDFDPSDLLDRKETRSMADFTKFAVYAAVQAMDQAGLQPGGYDPDRAGVYLGNGIGGFEVVEENLYKLYERGPHAVAPLTIPKLISNEAAGNIAIHFGFQGPCKTTVTACASGTDAIGDAFNAIRFGLSDVAISGGTEAAITKLSVAGFCRIQALATKYNDTPEKASRPFDKDRDGFVIGEGAGILVLESLEHAKKRGATILGEIAGYGMTCDAYHLTAPNPNGDGAAKAMRNALQVAGKNLEDVDYINAHGTSTSANDSMETKAIKQVFGDHAYKLKVSSTKSMTSHLVAAAGAVEAIVCLLAIRDQYFPCTINQETADEECDLDYVPNQGKNGLIRCAMSNSLGFGGHNGVLVFTRYEEGESDER</sequence>
<dbReference type="OrthoDB" id="9808669at2"/>
<keyword evidence="16" id="KW-1185">Reference proteome</keyword>
<keyword evidence="7" id="KW-0276">Fatty acid metabolism</keyword>
<evidence type="ECO:0000256" key="10">
    <source>
        <dbReference type="ARBA" id="ARBA00023315"/>
    </source>
</evidence>
<dbReference type="InterPro" id="IPR017568">
    <property type="entry name" value="3-oxoacyl-ACP_synth-2"/>
</dbReference>
<comment type="pathway">
    <text evidence="1 11">Lipid metabolism; fatty acid biosynthesis.</text>
</comment>
<keyword evidence="6 11" id="KW-0808">Transferase</keyword>
<comment type="catalytic activity">
    <reaction evidence="11">
        <text>(9Z)-hexadecenoyl-[ACP] + malonyl-[ACP] + H(+) = 3-oxo-(11Z)-octadecenoyl-[ACP] + holo-[ACP] + CO2</text>
        <dbReference type="Rhea" id="RHEA:55040"/>
        <dbReference type="Rhea" id="RHEA-COMP:9623"/>
        <dbReference type="Rhea" id="RHEA-COMP:9685"/>
        <dbReference type="Rhea" id="RHEA-COMP:10800"/>
        <dbReference type="Rhea" id="RHEA-COMP:14074"/>
        <dbReference type="ChEBI" id="CHEBI:15378"/>
        <dbReference type="ChEBI" id="CHEBI:16526"/>
        <dbReference type="ChEBI" id="CHEBI:64479"/>
        <dbReference type="ChEBI" id="CHEBI:78449"/>
        <dbReference type="ChEBI" id="CHEBI:83989"/>
        <dbReference type="ChEBI" id="CHEBI:138538"/>
        <dbReference type="EC" id="2.3.1.179"/>
    </reaction>
</comment>
<evidence type="ECO:0000256" key="9">
    <source>
        <dbReference type="ARBA" id="ARBA00023160"/>
    </source>
</evidence>
<dbReference type="PANTHER" id="PTHR11712">
    <property type="entry name" value="POLYKETIDE SYNTHASE-RELATED"/>
    <property type="match status" value="1"/>
</dbReference>
<accession>G8QV66</accession>
<dbReference type="NCBIfam" id="TIGR03150">
    <property type="entry name" value="fabF"/>
    <property type="match status" value="1"/>
</dbReference>
<dbReference type="EMBL" id="CP003155">
    <property type="protein sequence ID" value="AEV29302.1"/>
    <property type="molecule type" value="Genomic_DNA"/>
</dbReference>
<evidence type="ECO:0000256" key="4">
    <source>
        <dbReference type="ARBA" id="ARBA00014657"/>
    </source>
</evidence>
<comment type="catalytic activity">
    <reaction evidence="11">
        <text>a fatty acyl-[ACP] + malonyl-[ACP] + H(+) = a 3-oxoacyl-[ACP] + holo-[ACP] + CO2</text>
        <dbReference type="Rhea" id="RHEA:22836"/>
        <dbReference type="Rhea" id="RHEA-COMP:9623"/>
        <dbReference type="Rhea" id="RHEA-COMP:9685"/>
        <dbReference type="Rhea" id="RHEA-COMP:9916"/>
        <dbReference type="Rhea" id="RHEA-COMP:14125"/>
        <dbReference type="ChEBI" id="CHEBI:15378"/>
        <dbReference type="ChEBI" id="CHEBI:16526"/>
        <dbReference type="ChEBI" id="CHEBI:64479"/>
        <dbReference type="ChEBI" id="CHEBI:78449"/>
        <dbReference type="ChEBI" id="CHEBI:78776"/>
        <dbReference type="ChEBI" id="CHEBI:138651"/>
    </reaction>
</comment>
<dbReference type="CDD" id="cd00834">
    <property type="entry name" value="KAS_I_II"/>
    <property type="match status" value="1"/>
</dbReference>
<dbReference type="PIRSF" id="PIRSF000447">
    <property type="entry name" value="KAS_II"/>
    <property type="match status" value="1"/>
</dbReference>
<evidence type="ECO:0000256" key="11">
    <source>
        <dbReference type="PIRNR" id="PIRNR000447"/>
    </source>
</evidence>
<comment type="function">
    <text evidence="11">Involved in the type II fatty acid elongation cycle. Catalyzes the elongation of a wide range of acyl-ACP by the addition of two carbons from malonyl-ACP to an acyl acceptor. Can efficiently catalyze the conversion of palmitoleoyl-ACP (cis-hexadec-9-enoyl-ACP) to cis-vaccenoyl-ACP (cis-octadec-11-enoyl-ACP), an essential step in the thermal regulation of fatty acid composition.</text>
</comment>
<comment type="similarity">
    <text evidence="2 11 13">Belongs to the thiolase-like superfamily. Beta-ketoacyl-ACP synthases family.</text>
</comment>
<protein>
    <recommendedName>
        <fullName evidence="4 11">3-oxoacyl-[acyl-carrier-protein] synthase 2</fullName>
        <ecNumber evidence="3 11">2.3.1.179</ecNumber>
    </recommendedName>
</protein>
<evidence type="ECO:0000256" key="3">
    <source>
        <dbReference type="ARBA" id="ARBA00012356"/>
    </source>
</evidence>
<evidence type="ECO:0000256" key="1">
    <source>
        <dbReference type="ARBA" id="ARBA00005194"/>
    </source>
</evidence>
<organism evidence="15 16">
    <name type="scientific">Sphaerochaeta pleomorpha (strain ATCC BAA-1885 / DSM 22778 / Grapes)</name>
    <dbReference type="NCBI Taxonomy" id="158190"/>
    <lineage>
        <taxon>Bacteria</taxon>
        <taxon>Pseudomonadati</taxon>
        <taxon>Spirochaetota</taxon>
        <taxon>Spirochaetia</taxon>
        <taxon>Spirochaetales</taxon>
        <taxon>Sphaerochaetaceae</taxon>
        <taxon>Sphaerochaeta</taxon>
    </lineage>
</organism>
<dbReference type="FunFam" id="3.40.47.10:FF:000009">
    <property type="entry name" value="3-oxoacyl-[acyl-carrier-protein] synthase 2"/>
    <property type="match status" value="1"/>
</dbReference>
<evidence type="ECO:0000313" key="16">
    <source>
        <dbReference type="Proteomes" id="UP000005632"/>
    </source>
</evidence>
<evidence type="ECO:0000256" key="13">
    <source>
        <dbReference type="RuleBase" id="RU003694"/>
    </source>
</evidence>
<feature type="active site" description="For beta-ketoacyl synthase activity" evidence="12">
    <location>
        <position position="166"/>
    </location>
</feature>
<dbReference type="InterPro" id="IPR018201">
    <property type="entry name" value="Ketoacyl_synth_AS"/>
</dbReference>
<dbReference type="GO" id="GO:0004315">
    <property type="term" value="F:3-oxoacyl-[acyl-carrier-protein] synthase activity"/>
    <property type="evidence" value="ECO:0007669"/>
    <property type="project" value="UniProtKB-UniRule"/>
</dbReference>
<feature type="domain" description="Ketosynthase family 3 (KS3)" evidence="14">
    <location>
        <begin position="5"/>
        <end position="414"/>
    </location>
</feature>
<dbReference type="SUPFAM" id="SSF53901">
    <property type="entry name" value="Thiolase-like"/>
    <property type="match status" value="2"/>
</dbReference>
<evidence type="ECO:0000259" key="14">
    <source>
        <dbReference type="PROSITE" id="PS52004"/>
    </source>
</evidence>
<evidence type="ECO:0000256" key="6">
    <source>
        <dbReference type="ARBA" id="ARBA00022679"/>
    </source>
</evidence>
<dbReference type="RefSeq" id="WP_014270150.1">
    <property type="nucleotide sequence ID" value="NC_016633.1"/>
</dbReference>
<dbReference type="PANTHER" id="PTHR11712:SF336">
    <property type="entry name" value="3-OXOACYL-[ACYL-CARRIER-PROTEIN] SYNTHASE, MITOCHONDRIAL"/>
    <property type="match status" value="1"/>
</dbReference>
<dbReference type="PROSITE" id="PS52004">
    <property type="entry name" value="KS3_2"/>
    <property type="match status" value="1"/>
</dbReference>
<evidence type="ECO:0000256" key="8">
    <source>
        <dbReference type="ARBA" id="ARBA00023098"/>
    </source>
</evidence>
<evidence type="ECO:0000256" key="2">
    <source>
        <dbReference type="ARBA" id="ARBA00008467"/>
    </source>
</evidence>
<dbReference type="NCBIfam" id="NF005589">
    <property type="entry name" value="PRK07314.1"/>
    <property type="match status" value="1"/>
</dbReference>
<dbReference type="InterPro" id="IPR020841">
    <property type="entry name" value="PKS_Beta-ketoAc_synthase_dom"/>
</dbReference>
<dbReference type="InterPro" id="IPR016039">
    <property type="entry name" value="Thiolase-like"/>
</dbReference>
<dbReference type="PROSITE" id="PS00606">
    <property type="entry name" value="KS3_1"/>
    <property type="match status" value="1"/>
</dbReference>
<dbReference type="STRING" id="158190.SpiGrapes_1491"/>
<dbReference type="InterPro" id="IPR014031">
    <property type="entry name" value="Ketoacyl_synth_C"/>
</dbReference>
<dbReference type="HOGENOM" id="CLU_000022_69_2_12"/>
<evidence type="ECO:0000256" key="7">
    <source>
        <dbReference type="ARBA" id="ARBA00022832"/>
    </source>
</evidence>
<name>G8QV66_SPHPG</name>
<dbReference type="GO" id="GO:0005829">
    <property type="term" value="C:cytosol"/>
    <property type="evidence" value="ECO:0007669"/>
    <property type="project" value="TreeGrafter"/>
</dbReference>
<evidence type="ECO:0000256" key="12">
    <source>
        <dbReference type="PIRSR" id="PIRSR000447-1"/>
    </source>
</evidence>
<dbReference type="InterPro" id="IPR000794">
    <property type="entry name" value="Beta-ketoacyl_synthase"/>
</dbReference>
<dbReference type="EC" id="2.3.1.179" evidence="3 11"/>
<dbReference type="UniPathway" id="UPA00094"/>
<evidence type="ECO:0000313" key="15">
    <source>
        <dbReference type="EMBL" id="AEV29302.1"/>
    </source>
</evidence>
<keyword evidence="9 11" id="KW-0275">Fatty acid biosynthesis</keyword>
<keyword evidence="8" id="KW-0443">Lipid metabolism</keyword>
<dbReference type="eggNOG" id="COG0304">
    <property type="taxonomic scope" value="Bacteria"/>
</dbReference>
<dbReference type="Pfam" id="PF02801">
    <property type="entry name" value="Ketoacyl-synt_C"/>
    <property type="match status" value="1"/>
</dbReference>